<protein>
    <submittedName>
        <fullName evidence="1">Uncharacterized protein</fullName>
    </submittedName>
</protein>
<dbReference type="EMBL" id="DS268112">
    <property type="protein sequence ID" value="KMM70165.1"/>
    <property type="molecule type" value="Genomic_DNA"/>
</dbReference>
<reference evidence="2" key="3">
    <citation type="journal article" date="2010" name="Genome Res.">
        <title>Population genomic sequencing of Coccidioides fungi reveals recent hybridization and transposon control.</title>
        <authorList>
            <person name="Neafsey D.E."/>
            <person name="Barker B.M."/>
            <person name="Sharpton T.J."/>
            <person name="Stajich J.E."/>
            <person name="Park D.J."/>
            <person name="Whiston E."/>
            <person name="Hung C.-Y."/>
            <person name="McMahan C."/>
            <person name="White J."/>
            <person name="Sykes S."/>
            <person name="Heiman D."/>
            <person name="Young S."/>
            <person name="Zeng Q."/>
            <person name="Abouelleil A."/>
            <person name="Aftuck L."/>
            <person name="Bessette D."/>
            <person name="Brown A."/>
            <person name="FitzGerald M."/>
            <person name="Lui A."/>
            <person name="Macdonald J.P."/>
            <person name="Priest M."/>
            <person name="Orbach M.J."/>
            <person name="Galgiani J.N."/>
            <person name="Kirkland T.N."/>
            <person name="Cole G.T."/>
            <person name="Birren B.W."/>
            <person name="Henn M.R."/>
            <person name="Taylor J.W."/>
            <person name="Rounsley S.D."/>
        </authorList>
    </citation>
    <scope>NUCLEOTIDE SEQUENCE [LARGE SCALE GENOMIC DNA]</scope>
    <source>
        <strain evidence="2">RMSCC 3488</strain>
    </source>
</reference>
<evidence type="ECO:0000313" key="1">
    <source>
        <dbReference type="EMBL" id="KMM70165.1"/>
    </source>
</evidence>
<dbReference type="Proteomes" id="UP000054567">
    <property type="component" value="Unassembled WGS sequence"/>
</dbReference>
<reference evidence="2" key="2">
    <citation type="journal article" date="2009" name="Genome Res.">
        <title>Comparative genomic analyses of the human fungal pathogens Coccidioides and their relatives.</title>
        <authorList>
            <person name="Sharpton T.J."/>
            <person name="Stajich J.E."/>
            <person name="Rounsley S.D."/>
            <person name="Gardner M.J."/>
            <person name="Wortman J.R."/>
            <person name="Jordar V.S."/>
            <person name="Maiti R."/>
            <person name="Kodira C.D."/>
            <person name="Neafsey D.E."/>
            <person name="Zeng Q."/>
            <person name="Hung C.-Y."/>
            <person name="McMahan C."/>
            <person name="Muszewska A."/>
            <person name="Grynberg M."/>
            <person name="Mandel M.A."/>
            <person name="Kellner E.M."/>
            <person name="Barker B.M."/>
            <person name="Galgiani J.N."/>
            <person name="Orbach M.J."/>
            <person name="Kirkland T.N."/>
            <person name="Cole G.T."/>
            <person name="Henn M.R."/>
            <person name="Birren B.W."/>
            <person name="Taylor J.W."/>
        </authorList>
    </citation>
    <scope>NUCLEOTIDE SEQUENCE [LARGE SCALE GENOMIC DNA]</scope>
    <source>
        <strain evidence="2">RMSCC 3488</strain>
    </source>
</reference>
<gene>
    <name evidence="1" type="ORF">CPAG_06477</name>
</gene>
<sequence>MPKIFTQTERGLQEAPVLRQDSGVFRDIWKAGGLRHVVTIPLIKVDDAQVFAWRKNRERVTVNWDWREAIFTPELTHFEVEQGRKVGAVVVQFEPTESVWAAVLDGTPPSGFVGLSERRGSRLLWL</sequence>
<evidence type="ECO:0000313" key="2">
    <source>
        <dbReference type="Proteomes" id="UP000054567"/>
    </source>
</evidence>
<dbReference type="OrthoDB" id="4185631at2759"/>
<organism evidence="1 2">
    <name type="scientific">Coccidioides posadasii RMSCC 3488</name>
    <dbReference type="NCBI Taxonomy" id="454284"/>
    <lineage>
        <taxon>Eukaryota</taxon>
        <taxon>Fungi</taxon>
        <taxon>Dikarya</taxon>
        <taxon>Ascomycota</taxon>
        <taxon>Pezizomycotina</taxon>
        <taxon>Eurotiomycetes</taxon>
        <taxon>Eurotiomycetidae</taxon>
        <taxon>Onygenales</taxon>
        <taxon>Onygenaceae</taxon>
        <taxon>Coccidioides</taxon>
    </lineage>
</organism>
<name>A0A0J6FL59_COCPO</name>
<proteinExistence type="predicted"/>
<reference evidence="1 2" key="1">
    <citation type="submission" date="2007-06" db="EMBL/GenBank/DDBJ databases">
        <title>The Genome Sequence of Coccidioides posadasii RMSCC_3488.</title>
        <authorList>
            <consortium name="Coccidioides Genome Resources Consortium"/>
            <consortium name="The Broad Institute Genome Sequencing Platform"/>
            <person name="Henn M.R."/>
            <person name="Sykes S."/>
            <person name="Young S."/>
            <person name="Jaffe D."/>
            <person name="Berlin A."/>
            <person name="Alvarez P."/>
            <person name="Butler J."/>
            <person name="Gnerre S."/>
            <person name="Grabherr M."/>
            <person name="Mauceli E."/>
            <person name="Brockman W."/>
            <person name="Kodira C."/>
            <person name="Alvarado L."/>
            <person name="Zeng Q."/>
            <person name="Crawford M."/>
            <person name="Antoine C."/>
            <person name="Devon K."/>
            <person name="Galgiani J."/>
            <person name="Orsborn K."/>
            <person name="Lewis M.L."/>
            <person name="Nusbaum C."/>
            <person name="Galagan J."/>
            <person name="Birren B."/>
        </authorList>
    </citation>
    <scope>NUCLEOTIDE SEQUENCE [LARGE SCALE GENOMIC DNA]</scope>
    <source>
        <strain evidence="1 2">RMSCC 3488</strain>
    </source>
</reference>
<dbReference type="AlphaFoldDB" id="A0A0J6FL59"/>
<accession>A0A0J6FL59</accession>
<dbReference type="VEuPathDB" id="FungiDB:CPAG_06477"/>